<dbReference type="AlphaFoldDB" id="A0A6M0H1R9"/>
<gene>
    <name evidence="1" type="ORF">G3M99_07545</name>
</gene>
<keyword evidence="2" id="KW-1185">Reference proteome</keyword>
<name>A0A6M0H1R9_9CLOT</name>
<dbReference type="EMBL" id="JAAGPU010000011">
    <property type="protein sequence ID" value="NEU04720.1"/>
    <property type="molecule type" value="Genomic_DNA"/>
</dbReference>
<comment type="caution">
    <text evidence="1">The sequence shown here is derived from an EMBL/GenBank/DDBJ whole genome shotgun (WGS) entry which is preliminary data.</text>
</comment>
<sequence length="176" mass="20651">MEKYLFAGICHNIIICKPDLEIHNIDLRKIEVDLDKKVDLTFYDKKESDKVILYTLKEDILLEGFKDFIESQLKMYNLTDDENKEILLKLQSAEDANDIVNMAKNNECRETSYESALEHLYLEGGRDIRICYECIAFLKEAFSTEVNKNFPEYIENLIKKSARYNQISGTIRVFVE</sequence>
<reference evidence="1 2" key="1">
    <citation type="submission" date="2020-02" db="EMBL/GenBank/DDBJ databases">
        <title>Genome assembly of a novel Clostridium senegalense strain.</title>
        <authorList>
            <person name="Gupta T.B."/>
            <person name="Jauregui R."/>
            <person name="Maclean P."/>
            <person name="Nawarathana A."/>
            <person name="Brightwell G."/>
        </authorList>
    </citation>
    <scope>NUCLEOTIDE SEQUENCE [LARGE SCALE GENOMIC DNA]</scope>
    <source>
        <strain evidence="1 2">AGRFS4</strain>
    </source>
</reference>
<dbReference type="RefSeq" id="WP_199869729.1">
    <property type="nucleotide sequence ID" value="NZ_JAAGPU010000011.1"/>
</dbReference>
<evidence type="ECO:0000313" key="1">
    <source>
        <dbReference type="EMBL" id="NEU04720.1"/>
    </source>
</evidence>
<accession>A0A6M0H1R9</accession>
<organism evidence="1 2">
    <name type="scientific">Clostridium senegalense</name>
    <dbReference type="NCBI Taxonomy" id="1465809"/>
    <lineage>
        <taxon>Bacteria</taxon>
        <taxon>Bacillati</taxon>
        <taxon>Bacillota</taxon>
        <taxon>Clostridia</taxon>
        <taxon>Eubacteriales</taxon>
        <taxon>Clostridiaceae</taxon>
        <taxon>Clostridium</taxon>
    </lineage>
</organism>
<evidence type="ECO:0000313" key="2">
    <source>
        <dbReference type="Proteomes" id="UP000481872"/>
    </source>
</evidence>
<proteinExistence type="predicted"/>
<protein>
    <submittedName>
        <fullName evidence="1">Uncharacterized protein</fullName>
    </submittedName>
</protein>
<dbReference type="Proteomes" id="UP000481872">
    <property type="component" value="Unassembled WGS sequence"/>
</dbReference>